<evidence type="ECO:0000313" key="4">
    <source>
        <dbReference type="RefSeq" id="XP_056846613.1"/>
    </source>
</evidence>
<dbReference type="InterPro" id="IPR032567">
    <property type="entry name" value="RTL1-rel"/>
</dbReference>
<dbReference type="Proteomes" id="UP000504610">
    <property type="component" value="Chromosome 7"/>
</dbReference>
<dbReference type="InterPro" id="IPR000477">
    <property type="entry name" value="RT_dom"/>
</dbReference>
<proteinExistence type="predicted"/>
<dbReference type="InterPro" id="IPR021109">
    <property type="entry name" value="Peptidase_aspartic_dom_sf"/>
</dbReference>
<feature type="region of interest" description="Disordered" evidence="1">
    <location>
        <begin position="56"/>
        <end position="112"/>
    </location>
</feature>
<dbReference type="CDD" id="cd00303">
    <property type="entry name" value="retropepsin_like"/>
    <property type="match status" value="1"/>
</dbReference>
<feature type="domain" description="Reverse transcriptase" evidence="2">
    <location>
        <begin position="650"/>
        <end position="726"/>
    </location>
</feature>
<reference evidence="3" key="1">
    <citation type="journal article" date="2019" name="Database">
        <title>The radish genome database (RadishGD): an integrated information resource for radish genomics.</title>
        <authorList>
            <person name="Yu H.J."/>
            <person name="Baek S."/>
            <person name="Lee Y.J."/>
            <person name="Cho A."/>
            <person name="Mun J.H."/>
        </authorList>
    </citation>
    <scope>NUCLEOTIDE SEQUENCE [LARGE SCALE GENOMIC DNA]</scope>
    <source>
        <strain evidence="3">cv. WK10039</strain>
    </source>
</reference>
<dbReference type="PANTHER" id="PTHR15503:SF43">
    <property type="entry name" value="REVERSE TRANSCRIPTASE RNASE H-LIKE DOMAIN-CONTAINING PROTEIN"/>
    <property type="match status" value="1"/>
</dbReference>
<dbReference type="RefSeq" id="XP_056846613.1">
    <property type="nucleotide sequence ID" value="XM_056990633.1"/>
</dbReference>
<dbReference type="GeneID" id="108815615"/>
<dbReference type="OrthoDB" id="1105513at2759"/>
<accession>A0A9W3C557</accession>
<keyword evidence="3" id="KW-1185">Reference proteome</keyword>
<dbReference type="CDD" id="cd01647">
    <property type="entry name" value="RT_LTR"/>
    <property type="match status" value="1"/>
</dbReference>
<dbReference type="Gene3D" id="3.10.10.10">
    <property type="entry name" value="HIV Type 1 Reverse Transcriptase, subunit A, domain 1"/>
    <property type="match status" value="1"/>
</dbReference>
<gene>
    <name evidence="4" type="primary">LOC108815615</name>
</gene>
<protein>
    <submittedName>
        <fullName evidence="4">Uncharacterized protein LOC108815615</fullName>
    </submittedName>
</protein>
<dbReference type="SUPFAM" id="SSF50630">
    <property type="entry name" value="Acid proteases"/>
    <property type="match status" value="1"/>
</dbReference>
<dbReference type="Pfam" id="PF00078">
    <property type="entry name" value="RVT_1"/>
    <property type="match status" value="1"/>
</dbReference>
<dbReference type="Pfam" id="PF03732">
    <property type="entry name" value="Retrotrans_gag"/>
    <property type="match status" value="1"/>
</dbReference>
<dbReference type="KEGG" id="rsz:108815615"/>
<dbReference type="Gene3D" id="2.40.70.10">
    <property type="entry name" value="Acid Proteases"/>
    <property type="match status" value="1"/>
</dbReference>
<feature type="compositionally biased region" description="Pro residues" evidence="1">
    <location>
        <begin position="63"/>
        <end position="75"/>
    </location>
</feature>
<evidence type="ECO:0000259" key="2">
    <source>
        <dbReference type="PROSITE" id="PS50878"/>
    </source>
</evidence>
<evidence type="ECO:0000313" key="3">
    <source>
        <dbReference type="Proteomes" id="UP000504610"/>
    </source>
</evidence>
<dbReference type="PROSITE" id="PS50878">
    <property type="entry name" value="RT_POL"/>
    <property type="match status" value="1"/>
</dbReference>
<feature type="compositionally biased region" description="Polar residues" evidence="1">
    <location>
        <begin position="278"/>
        <end position="288"/>
    </location>
</feature>
<dbReference type="Pfam" id="PF08284">
    <property type="entry name" value="RVP_2"/>
    <property type="match status" value="1"/>
</dbReference>
<dbReference type="AlphaFoldDB" id="A0A9W3C557"/>
<name>A0A9W3C557_RAPSA</name>
<dbReference type="InterPro" id="IPR005162">
    <property type="entry name" value="Retrotrans_gag_dom"/>
</dbReference>
<dbReference type="SUPFAM" id="SSF56672">
    <property type="entry name" value="DNA/RNA polymerases"/>
    <property type="match status" value="1"/>
</dbReference>
<sequence>MVETRLQERSLTEQVDEIQSLHDLLATELKSRADSLDSWFDRLETMMFNNNSQLQAAGKAPLDPGPSNPPTPFPNTPNHSPNHPPDPPDPSNLHNHRTGRTPPPPNGLASRLSKIKFPSFDGTHLRDWISNCELFFDIDGTKPELKVRLASMHLTGKATQWHHNYMSTRYGIFPSWTEYIVAISSRFCELYDDPLAELVELKQGSDTVIEFLDKFEVARMRLVLPEAHALSIFLANLNRHLSLHTRQFEITSVGRAAKIAMLHESSILHTPKPAKTPFNPNWKQSQNPYYKPSTAPPLLPTPTLTSKPQKAPFPTNSEKNPKKFSYQEMQDRRAKGLCMFCDEVYTPGHSLKHKKAQIFFMECEDDDVLSSDSDEDQEDTVAAETTDKEQQALVISVNALTGSSTFNCMRVIGYYGKCKLFILIDNGSTHNFLDLNIANEIGCMLEKTKPMDLTAASGCTMLTKYRCSNFSWKMQGYSYTSDIRTLPLDCCDLVLGVQWLSTLGPILWDFLNPRMEFTLNGTKNVLRGVTKNSCKVIKGSTFNKLMLQQPQIAVIQLREVTADNSQSLQPSSLLSHLSAAQSDMENDPRLQALLSDFSTLFEEPVELPPFRDGFDHRIPLESGANPVNLRPYCYSTLHKDVIDTMVKEMLNKGIIQCSTSPYASPVVLVKKKDGSWRLCVDFRGLNKQTIKDKYPIPLLEDLLDEFGSAKYFSKLDLRSGFHQLRM</sequence>
<dbReference type="PANTHER" id="PTHR15503">
    <property type="entry name" value="LDOC1 RELATED"/>
    <property type="match status" value="1"/>
</dbReference>
<dbReference type="InterPro" id="IPR043128">
    <property type="entry name" value="Rev_trsase/Diguanyl_cyclase"/>
</dbReference>
<dbReference type="Gene3D" id="3.30.70.270">
    <property type="match status" value="1"/>
</dbReference>
<dbReference type="InterPro" id="IPR043502">
    <property type="entry name" value="DNA/RNA_pol_sf"/>
</dbReference>
<organism evidence="3 4">
    <name type="scientific">Raphanus sativus</name>
    <name type="common">Radish</name>
    <name type="synonym">Raphanus raphanistrum var. sativus</name>
    <dbReference type="NCBI Taxonomy" id="3726"/>
    <lineage>
        <taxon>Eukaryota</taxon>
        <taxon>Viridiplantae</taxon>
        <taxon>Streptophyta</taxon>
        <taxon>Embryophyta</taxon>
        <taxon>Tracheophyta</taxon>
        <taxon>Spermatophyta</taxon>
        <taxon>Magnoliopsida</taxon>
        <taxon>eudicotyledons</taxon>
        <taxon>Gunneridae</taxon>
        <taxon>Pentapetalae</taxon>
        <taxon>rosids</taxon>
        <taxon>malvids</taxon>
        <taxon>Brassicales</taxon>
        <taxon>Brassicaceae</taxon>
        <taxon>Brassiceae</taxon>
        <taxon>Raphanus</taxon>
    </lineage>
</organism>
<feature type="region of interest" description="Disordered" evidence="1">
    <location>
        <begin position="273"/>
        <end position="322"/>
    </location>
</feature>
<evidence type="ECO:0000256" key="1">
    <source>
        <dbReference type="SAM" id="MobiDB-lite"/>
    </source>
</evidence>
<reference evidence="4" key="2">
    <citation type="submission" date="2025-08" db="UniProtKB">
        <authorList>
            <consortium name="RefSeq"/>
        </authorList>
    </citation>
    <scope>IDENTIFICATION</scope>
    <source>
        <tissue evidence="4">Leaf</tissue>
    </source>
</reference>